<dbReference type="Proteomes" id="UP000268014">
    <property type="component" value="Unassembled WGS sequence"/>
</dbReference>
<keyword evidence="2" id="KW-0812">Transmembrane</keyword>
<sequence length="774" mass="87655">MDKLERRIARLWRRLGGGRRRERRSKKDESSSSLPCDDVVALNNKTAKAKNVSPSTRHRHKSDSTPSRDSCRSRDLSRALVRLYAYARLRSLQNLIIAESTPPSDSSTVTDLDNLELRQPMDQFSFLSSLPQLSIPRLKNSDFDKLCLSRESGYLTNSPLEFSSSSETLRQQRSPSLERPHGPLYKKRSTPRKRFHASHGDVWATSNVGLRLHDTQVFETMESFLSRNVYKSKCVTCVFEAAHAGLAVLLDDILAEFDRWFVGRKMLVIASELHFSVPLAKRCRKQELVLKQQMLRSLLENNRRILYLQGSREALPIRMAEARTEENIFNDNELQAVQGVYQRYYHRLMPFVHAETPSWHAPYWKLTPAPVRPQTSVLLLDNDYSKLRTHSLLVVTAWNVFDPSKNASRVLRVAVEDVDDVPPEFPRGATMLFTVPHSSKTTNMVIGRVSAIKRNKDVFHYYLLPKCTQEFDHFSVDGSTGEVSLTATGESKLPDRVELCFLASRYGGLNVDDVVFDAKNVSMLRAAVVFEEEEPSIAQLPRVRNNTVVILHDNLVGATIPLATPENLDHGLRYSIDHVQFTPVQNGTGVPNTSTESLFFVDPIGGEISAHPQLADQPQGVYNEMKLRYVFSMKLEEFASNREQFSKTAVCFHVVLNEQVQSERSAISAVSQTAVENSELSKLYHIYKVINIERCQENPMPVAQQSSFHISSQLLLLIAFVALLVVILISLLTYVCFVQRYKDHLRAKEKQMKGSLATSSQLSYSPTFILPPGG</sequence>
<reference evidence="5" key="1">
    <citation type="submission" date="2017-02" db="UniProtKB">
        <authorList>
            <consortium name="WormBaseParasite"/>
        </authorList>
    </citation>
    <scope>IDENTIFICATION</scope>
</reference>
<evidence type="ECO:0000256" key="2">
    <source>
        <dbReference type="SAM" id="Phobius"/>
    </source>
</evidence>
<dbReference type="GO" id="GO:0005509">
    <property type="term" value="F:calcium ion binding"/>
    <property type="evidence" value="ECO:0007669"/>
    <property type="project" value="InterPro"/>
</dbReference>
<accession>A0A0N4X3R5</accession>
<evidence type="ECO:0000313" key="4">
    <source>
        <dbReference type="Proteomes" id="UP000268014"/>
    </source>
</evidence>
<evidence type="ECO:0000256" key="1">
    <source>
        <dbReference type="SAM" id="MobiDB-lite"/>
    </source>
</evidence>
<dbReference type="SUPFAM" id="SSF49313">
    <property type="entry name" value="Cadherin-like"/>
    <property type="match status" value="1"/>
</dbReference>
<dbReference type="GO" id="GO:0016020">
    <property type="term" value="C:membrane"/>
    <property type="evidence" value="ECO:0007669"/>
    <property type="project" value="InterPro"/>
</dbReference>
<feature type="compositionally biased region" description="Basic residues" evidence="1">
    <location>
        <begin position="184"/>
        <end position="193"/>
    </location>
</feature>
<feature type="compositionally biased region" description="Polar residues" evidence="1">
    <location>
        <begin position="159"/>
        <end position="175"/>
    </location>
</feature>
<keyword evidence="2" id="KW-1133">Transmembrane helix</keyword>
<organism evidence="5">
    <name type="scientific">Haemonchus placei</name>
    <name type="common">Barber's pole worm</name>
    <dbReference type="NCBI Taxonomy" id="6290"/>
    <lineage>
        <taxon>Eukaryota</taxon>
        <taxon>Metazoa</taxon>
        <taxon>Ecdysozoa</taxon>
        <taxon>Nematoda</taxon>
        <taxon>Chromadorea</taxon>
        <taxon>Rhabditida</taxon>
        <taxon>Rhabditina</taxon>
        <taxon>Rhabditomorpha</taxon>
        <taxon>Strongyloidea</taxon>
        <taxon>Trichostrongylidae</taxon>
        <taxon>Haemonchus</taxon>
    </lineage>
</organism>
<name>A0A0N4X3R5_HAEPC</name>
<keyword evidence="4" id="KW-1185">Reference proteome</keyword>
<feature type="transmembrane region" description="Helical" evidence="2">
    <location>
        <begin position="714"/>
        <end position="738"/>
    </location>
</feature>
<reference evidence="3 4" key="2">
    <citation type="submission" date="2018-11" db="EMBL/GenBank/DDBJ databases">
        <authorList>
            <consortium name="Pathogen Informatics"/>
        </authorList>
    </citation>
    <scope>NUCLEOTIDE SEQUENCE [LARGE SCALE GENOMIC DNA]</scope>
    <source>
        <strain evidence="3 4">MHpl1</strain>
    </source>
</reference>
<protein>
    <submittedName>
        <fullName evidence="5">Cadherin domain-containing protein</fullName>
    </submittedName>
</protein>
<dbReference type="STRING" id="6290.A0A0N4X3R5"/>
<feature type="region of interest" description="Disordered" evidence="1">
    <location>
        <begin position="17"/>
        <end position="71"/>
    </location>
</feature>
<keyword evidence="2" id="KW-0472">Membrane</keyword>
<proteinExistence type="predicted"/>
<dbReference type="EMBL" id="UZAF01020977">
    <property type="protein sequence ID" value="VDO74433.1"/>
    <property type="molecule type" value="Genomic_DNA"/>
</dbReference>
<dbReference type="AlphaFoldDB" id="A0A0N4X3R5"/>
<feature type="region of interest" description="Disordered" evidence="1">
    <location>
        <begin position="159"/>
        <end position="193"/>
    </location>
</feature>
<dbReference type="OrthoDB" id="5859184at2759"/>
<dbReference type="OMA" id="SSEEMRM"/>
<dbReference type="InterPro" id="IPR015919">
    <property type="entry name" value="Cadherin-like_sf"/>
</dbReference>
<gene>
    <name evidence="3" type="ORF">HPLM_LOCUS18999</name>
</gene>
<evidence type="ECO:0000313" key="5">
    <source>
        <dbReference type="WBParaSite" id="HPLM_0001900701-mRNA-1"/>
    </source>
</evidence>
<dbReference type="WBParaSite" id="HPLM_0001900701-mRNA-1">
    <property type="protein sequence ID" value="HPLM_0001900701-mRNA-1"/>
    <property type="gene ID" value="HPLM_0001900701"/>
</dbReference>
<evidence type="ECO:0000313" key="3">
    <source>
        <dbReference type="EMBL" id="VDO74433.1"/>
    </source>
</evidence>